<evidence type="ECO:0000259" key="6">
    <source>
        <dbReference type="PROSITE" id="PS50943"/>
    </source>
</evidence>
<dbReference type="SUPFAM" id="SSF56601">
    <property type="entry name" value="beta-lactamase/transpeptidase-like"/>
    <property type="match status" value="1"/>
</dbReference>
<feature type="transmembrane region" description="Helical" evidence="5">
    <location>
        <begin position="79"/>
        <end position="105"/>
    </location>
</feature>
<dbReference type="Gene3D" id="1.10.260.40">
    <property type="entry name" value="lambda repressor-like DNA-binding domains"/>
    <property type="match status" value="1"/>
</dbReference>
<dbReference type="GO" id="GO:0016787">
    <property type="term" value="F:hydrolase activity"/>
    <property type="evidence" value="ECO:0007669"/>
    <property type="project" value="UniProtKB-KW"/>
</dbReference>
<feature type="transmembrane region" description="Helical" evidence="5">
    <location>
        <begin position="117"/>
        <end position="140"/>
    </location>
</feature>
<sequence>METQTIAKKLKYQRKLKGYSQIELSEKSNVTIRTIQRIEKGDVTPHLQTLKLLAEALNIGVEDISVLNNPKEESIQKKWLLFIHGSPILGFIFPFTVLFPLFLWIHKREDNSIYNIHAIKVINFQLSIALIHILSFILLLTVQGWGFLFFILIIPINFLLIIYNIFKSITTQKCFYPLSIPFLNIKKNSTTTILKSFLILLITISCTTNKKNKLQKLTEYEGLYEYKEQTTLNIVASGLDTTLYAILDDAKYPLKHIKKDSFLNIRKIPVVFKRDKNKSVIGYESEGKYFKLLSTKIKKPEMFPRKELFKKPEKYKYNIPSDDNNGLKVGNLLDEFSNPELIIEMVKETIKGNFPEVHSILIYKNDKLVLEEYFYGYDKNTQHQLRSASKPFIGTLLGIAIDKGFIKDEKQKLLPYFFDTYKNIKNIDAKKKEITLENILTYKHGMDCENNNSESKGNELRMMGSKDWVKHTLDLPMVTKPGEYSSYCSGCSLILGKLIEITTNQKIENFAKKNLFYPMGITNYSWVFEPNQASKTTFNQKYITSRDLIKLAKMYKDDGKWNDQQIVSKKWIDKTFKTQKGDYGYLWEHKYFVINDKEYNSYLASGNGGQKINIWPELDMITVFTGGNYNSFELYKKTTPPNKMIPEYILKAL</sequence>
<dbReference type="KEGG" id="pcea:J3359_00165"/>
<evidence type="ECO:0000256" key="5">
    <source>
        <dbReference type="SAM" id="Phobius"/>
    </source>
</evidence>
<evidence type="ECO:0000256" key="2">
    <source>
        <dbReference type="ARBA" id="ARBA00022692"/>
    </source>
</evidence>
<reference evidence="7 8" key="1">
    <citation type="submission" date="2021-03" db="EMBL/GenBank/DDBJ databases">
        <title>Complete genome of Polaribacter_sp.SM13.</title>
        <authorList>
            <person name="Jeong S.W."/>
            <person name="Bae J.W."/>
        </authorList>
    </citation>
    <scope>NUCLEOTIDE SEQUENCE [LARGE SCALE GENOMIC DNA]</scope>
    <source>
        <strain evidence="7 8">SM13</strain>
    </source>
</reference>
<dbReference type="PANTHER" id="PTHR43283:SF7">
    <property type="entry name" value="BETA-LACTAMASE-RELATED DOMAIN-CONTAINING PROTEIN"/>
    <property type="match status" value="1"/>
</dbReference>
<feature type="transmembrane region" description="Helical" evidence="5">
    <location>
        <begin position="147"/>
        <end position="166"/>
    </location>
</feature>
<evidence type="ECO:0000256" key="1">
    <source>
        <dbReference type="ARBA" id="ARBA00004141"/>
    </source>
</evidence>
<dbReference type="Pfam" id="PF01381">
    <property type="entry name" value="HTH_3"/>
    <property type="match status" value="1"/>
</dbReference>
<dbReference type="GO" id="GO:0003677">
    <property type="term" value="F:DNA binding"/>
    <property type="evidence" value="ECO:0007669"/>
    <property type="project" value="InterPro"/>
</dbReference>
<organism evidence="7 8">
    <name type="scientific">Polaribacter cellanae</name>
    <dbReference type="NCBI Taxonomy" id="2818493"/>
    <lineage>
        <taxon>Bacteria</taxon>
        <taxon>Pseudomonadati</taxon>
        <taxon>Bacteroidota</taxon>
        <taxon>Flavobacteriia</taxon>
        <taxon>Flavobacteriales</taxon>
        <taxon>Flavobacteriaceae</taxon>
    </lineage>
</organism>
<dbReference type="Proteomes" id="UP000663920">
    <property type="component" value="Chromosome"/>
</dbReference>
<comment type="subcellular location">
    <subcellularLocation>
        <location evidence="1">Membrane</location>
        <topology evidence="1">Multi-pass membrane protein</topology>
    </subcellularLocation>
</comment>
<evidence type="ECO:0000313" key="8">
    <source>
        <dbReference type="Proteomes" id="UP000663920"/>
    </source>
</evidence>
<dbReference type="SUPFAM" id="SSF47413">
    <property type="entry name" value="lambda repressor-like DNA-binding domains"/>
    <property type="match status" value="1"/>
</dbReference>
<dbReference type="InterPro" id="IPR019109">
    <property type="entry name" value="MamF_MmsF"/>
</dbReference>
<gene>
    <name evidence="7" type="ORF">J3359_00165</name>
</gene>
<dbReference type="InterPro" id="IPR001466">
    <property type="entry name" value="Beta-lactam-related"/>
</dbReference>
<dbReference type="Pfam" id="PF09685">
    <property type="entry name" value="MamF_MmsF"/>
    <property type="match status" value="1"/>
</dbReference>
<keyword evidence="7" id="KW-0378">Hydrolase</keyword>
<dbReference type="Pfam" id="PF00144">
    <property type="entry name" value="Beta-lactamase"/>
    <property type="match status" value="1"/>
</dbReference>
<keyword evidence="3 5" id="KW-1133">Transmembrane helix</keyword>
<accession>A0A975CMN1</accession>
<dbReference type="SMART" id="SM00530">
    <property type="entry name" value="HTH_XRE"/>
    <property type="match status" value="1"/>
</dbReference>
<keyword evidence="8" id="KW-1185">Reference proteome</keyword>
<name>A0A975CMN1_9FLAO</name>
<dbReference type="InterPro" id="IPR010982">
    <property type="entry name" value="Lambda_DNA-bd_dom_sf"/>
</dbReference>
<evidence type="ECO:0000256" key="4">
    <source>
        <dbReference type="ARBA" id="ARBA00023136"/>
    </source>
</evidence>
<dbReference type="InterPro" id="IPR050789">
    <property type="entry name" value="Diverse_Enzym_Activities"/>
</dbReference>
<dbReference type="InterPro" id="IPR012338">
    <property type="entry name" value="Beta-lactam/transpept-like"/>
</dbReference>
<dbReference type="RefSeq" id="WP_208078657.1">
    <property type="nucleotide sequence ID" value="NZ_CP071869.1"/>
</dbReference>
<evidence type="ECO:0000256" key="3">
    <source>
        <dbReference type="ARBA" id="ARBA00022989"/>
    </source>
</evidence>
<dbReference type="PROSITE" id="PS50943">
    <property type="entry name" value="HTH_CROC1"/>
    <property type="match status" value="1"/>
</dbReference>
<keyword evidence="4 5" id="KW-0472">Membrane</keyword>
<keyword evidence="2 5" id="KW-0812">Transmembrane</keyword>
<proteinExistence type="predicted"/>
<dbReference type="InterPro" id="IPR001387">
    <property type="entry name" value="Cro/C1-type_HTH"/>
</dbReference>
<feature type="domain" description="HTH cro/C1-type" evidence="6">
    <location>
        <begin position="10"/>
        <end position="64"/>
    </location>
</feature>
<protein>
    <submittedName>
        <fullName evidence="7">Serine hydrolase</fullName>
    </submittedName>
</protein>
<dbReference type="PANTHER" id="PTHR43283">
    <property type="entry name" value="BETA-LACTAMASE-RELATED"/>
    <property type="match status" value="1"/>
</dbReference>
<evidence type="ECO:0000313" key="7">
    <source>
        <dbReference type="EMBL" id="QTE22731.1"/>
    </source>
</evidence>
<dbReference type="CDD" id="cd00093">
    <property type="entry name" value="HTH_XRE"/>
    <property type="match status" value="1"/>
</dbReference>
<dbReference type="Gene3D" id="3.40.710.10">
    <property type="entry name" value="DD-peptidase/beta-lactamase superfamily"/>
    <property type="match status" value="1"/>
</dbReference>
<dbReference type="EMBL" id="CP071869">
    <property type="protein sequence ID" value="QTE22731.1"/>
    <property type="molecule type" value="Genomic_DNA"/>
</dbReference>
<dbReference type="AlphaFoldDB" id="A0A975CMN1"/>